<dbReference type="PANTHER" id="PTHR24116">
    <property type="entry name" value="KINASE D-INTERACTING SUBSTRATE OF 220 KDA"/>
    <property type="match status" value="1"/>
</dbReference>
<sequence>MRNLNGETLLITASRLGHAEIVARLVADIDVEETDNDGWTALLNAAHHGHAAVARALYMIEQWPWRMCWVIDIALSLQDESMPIHELYTQIRNRITVASGMEDLDRNSQEFEPLFRKMCASRTDQLLVTHVKAFAPCTSNLDPYLRKAIREQRGGEPIIDLSESQEDDDVAQQQDPFGPLKETIGPEAEFVFQDPMVWASVRKALAKMSVAEIVALVRHLGIVKEREAQLINAFYENNLNGLVLHICDLNELKQILKVPLGDWTLIKLLIESLRKWKPFSTQSLCFPPDTNTNSVADPVVVVQPQQQKHLVQHHDSEEGNVQTMNNGETEEEKAEKFDKNWRKGRERAKRNGGGDEQRGICGGFFGAAITSEVVHIPNEGLISDHRRMENEMIIT</sequence>
<dbReference type="Pfam" id="PF12796">
    <property type="entry name" value="Ank_2"/>
    <property type="match status" value="1"/>
</dbReference>
<comment type="caution">
    <text evidence="3">The sequence shown here is derived from an EMBL/GenBank/DDBJ whole genome shotgun (WGS) entry which is preliminary data.</text>
</comment>
<evidence type="ECO:0000256" key="1">
    <source>
        <dbReference type="SAM" id="MobiDB-lite"/>
    </source>
</evidence>
<dbReference type="Pfam" id="PF23307">
    <property type="entry name" value="SAM_KIDINS220"/>
    <property type="match status" value="1"/>
</dbReference>
<dbReference type="EMBL" id="JBICBT010001408">
    <property type="protein sequence ID" value="KAL3068395.1"/>
    <property type="molecule type" value="Genomic_DNA"/>
</dbReference>
<feature type="region of interest" description="Disordered" evidence="1">
    <location>
        <begin position="310"/>
        <end position="357"/>
    </location>
</feature>
<keyword evidence="4" id="KW-1185">Reference proteome</keyword>
<evidence type="ECO:0000313" key="4">
    <source>
        <dbReference type="Proteomes" id="UP001620626"/>
    </source>
</evidence>
<dbReference type="Gene3D" id="1.25.40.20">
    <property type="entry name" value="Ankyrin repeat-containing domain"/>
    <property type="match status" value="1"/>
</dbReference>
<feature type="compositionally biased region" description="Basic and acidic residues" evidence="1">
    <location>
        <begin position="333"/>
        <end position="343"/>
    </location>
</feature>
<dbReference type="PANTHER" id="PTHR24116:SF0">
    <property type="entry name" value="KINASE D-INTERACTING SUBSTRATE OF 220 KDA"/>
    <property type="match status" value="1"/>
</dbReference>
<dbReference type="Proteomes" id="UP001620626">
    <property type="component" value="Unassembled WGS sequence"/>
</dbReference>
<accession>A0ABD2HUH7</accession>
<gene>
    <name evidence="3" type="ORF">niasHT_030686</name>
</gene>
<feature type="domain" description="Kinase D-interacting substrate of 220 kDa-like SAM" evidence="2">
    <location>
        <begin position="203"/>
        <end position="275"/>
    </location>
</feature>
<organism evidence="3 4">
    <name type="scientific">Heterodera trifolii</name>
    <dbReference type="NCBI Taxonomy" id="157864"/>
    <lineage>
        <taxon>Eukaryota</taxon>
        <taxon>Metazoa</taxon>
        <taxon>Ecdysozoa</taxon>
        <taxon>Nematoda</taxon>
        <taxon>Chromadorea</taxon>
        <taxon>Rhabditida</taxon>
        <taxon>Tylenchina</taxon>
        <taxon>Tylenchomorpha</taxon>
        <taxon>Tylenchoidea</taxon>
        <taxon>Heteroderidae</taxon>
        <taxon>Heteroderinae</taxon>
        <taxon>Heterodera</taxon>
    </lineage>
</organism>
<proteinExistence type="predicted"/>
<reference evidence="3 4" key="1">
    <citation type="submission" date="2024-10" db="EMBL/GenBank/DDBJ databases">
        <authorList>
            <person name="Kim D."/>
        </authorList>
    </citation>
    <scope>NUCLEOTIDE SEQUENCE [LARGE SCALE GENOMIC DNA]</scope>
    <source>
        <strain evidence="3">BH-2024</strain>
    </source>
</reference>
<dbReference type="InterPro" id="IPR052771">
    <property type="entry name" value="Neurotrophin_sig_adaptor"/>
</dbReference>
<dbReference type="AlphaFoldDB" id="A0ABD2HUH7"/>
<dbReference type="SUPFAM" id="SSF48403">
    <property type="entry name" value="Ankyrin repeat"/>
    <property type="match status" value="1"/>
</dbReference>
<dbReference type="InterPro" id="IPR036770">
    <property type="entry name" value="Ankyrin_rpt-contain_sf"/>
</dbReference>
<dbReference type="InterPro" id="IPR002110">
    <property type="entry name" value="Ankyrin_rpt"/>
</dbReference>
<evidence type="ECO:0000313" key="3">
    <source>
        <dbReference type="EMBL" id="KAL3068395.1"/>
    </source>
</evidence>
<protein>
    <recommendedName>
        <fullName evidence="2">Kinase D-interacting substrate of 220 kDa-like SAM domain-containing protein</fullName>
    </recommendedName>
</protein>
<dbReference type="InterPro" id="IPR057092">
    <property type="entry name" value="SAM_KIDINS220"/>
</dbReference>
<name>A0ABD2HUH7_9BILA</name>
<evidence type="ECO:0000259" key="2">
    <source>
        <dbReference type="Pfam" id="PF23307"/>
    </source>
</evidence>